<dbReference type="EMBL" id="JSUQ01000006">
    <property type="protein sequence ID" value="KHQ53596.1"/>
    <property type="molecule type" value="Genomic_DNA"/>
</dbReference>
<gene>
    <name evidence="1" type="ORF">OA50_01583</name>
</gene>
<dbReference type="OrthoDB" id="6059216at2"/>
<name>A0A0B3SAA4_9RHOB</name>
<evidence type="ECO:0000313" key="1">
    <source>
        <dbReference type="EMBL" id="KHQ53596.1"/>
    </source>
</evidence>
<accession>A0A0B3SAA4</accession>
<sequence>MSDVKNYTAGDGPATPSLNDLLTTRQAAEATGHTVQTLNQYRSWRTTGQYPDAGPEFVKLGRAVFYTRAAVDAYVANRRG</sequence>
<reference evidence="1 2" key="1">
    <citation type="submission" date="2014-10" db="EMBL/GenBank/DDBJ databases">
        <title>Genome sequence of Ponticoccus sp. strain UMTAT08 isolated from clonal culture of toxic dinoflagellate Alexandrium tamiyavanichii.</title>
        <authorList>
            <person name="Gan H.Y."/>
            <person name="Muhd D.-D."/>
            <person name="Mohd Noor M.E."/>
            <person name="Yeong Y.S."/>
            <person name="Usup G."/>
        </authorList>
    </citation>
    <scope>NUCLEOTIDE SEQUENCE [LARGE SCALE GENOMIC DNA]</scope>
    <source>
        <strain evidence="1 2">UMTAT08</strain>
    </source>
</reference>
<proteinExistence type="predicted"/>
<organism evidence="1 2">
    <name type="scientific">Mameliella alba</name>
    <dbReference type="NCBI Taxonomy" id="561184"/>
    <lineage>
        <taxon>Bacteria</taxon>
        <taxon>Pseudomonadati</taxon>
        <taxon>Pseudomonadota</taxon>
        <taxon>Alphaproteobacteria</taxon>
        <taxon>Rhodobacterales</taxon>
        <taxon>Roseobacteraceae</taxon>
        <taxon>Mameliella</taxon>
    </lineage>
</organism>
<protein>
    <submittedName>
        <fullName evidence="1">Excisionase</fullName>
    </submittedName>
</protein>
<dbReference type="AlphaFoldDB" id="A0A0B3SAA4"/>
<keyword evidence="2" id="KW-1185">Reference proteome</keyword>
<comment type="caution">
    <text evidence="1">The sequence shown here is derived from an EMBL/GenBank/DDBJ whole genome shotgun (WGS) entry which is preliminary data.</text>
</comment>
<dbReference type="Proteomes" id="UP000030960">
    <property type="component" value="Unassembled WGS sequence"/>
</dbReference>
<evidence type="ECO:0000313" key="2">
    <source>
        <dbReference type="Proteomes" id="UP000030960"/>
    </source>
</evidence>